<sequence length="108" mass="12432">MEERVDYLPLGSVVIVHGGVKKYVIVARGLQLKINGDYKLFDYGACTYPEGMMGDRLMYFQASDINKVVFKGYTDDDERIMVDNIQKAMESLDVERADVRRLKQSMRN</sequence>
<dbReference type="RefSeq" id="WP_118087698.1">
    <property type="nucleotide sequence ID" value="NZ_JAOQKI010000034.1"/>
</dbReference>
<proteinExistence type="predicted"/>
<gene>
    <name evidence="1" type="ORF">OCV43_13680</name>
</gene>
<accession>A0ABT2SHY8</accession>
<protein>
    <submittedName>
        <fullName evidence="1">DUF4176 domain-containing protein</fullName>
    </submittedName>
</protein>
<reference evidence="1 2" key="1">
    <citation type="journal article" date="2021" name="ISME Commun">
        <title>Automated analysis of genomic sequences facilitates high-throughput and comprehensive description of bacteria.</title>
        <authorList>
            <person name="Hitch T.C.A."/>
        </authorList>
    </citation>
    <scope>NUCLEOTIDE SEQUENCE [LARGE SCALE GENOMIC DNA]</scope>
    <source>
        <strain evidence="1 2">Sanger_19</strain>
    </source>
</reference>
<comment type="caution">
    <text evidence="1">The sequence shown here is derived from an EMBL/GenBank/DDBJ whole genome shotgun (WGS) entry which is preliminary data.</text>
</comment>
<organism evidence="1 2">
    <name type="scientific">Roseburia amylophila</name>
    <dbReference type="NCBI Taxonomy" id="2981794"/>
    <lineage>
        <taxon>Bacteria</taxon>
        <taxon>Bacillati</taxon>
        <taxon>Bacillota</taxon>
        <taxon>Clostridia</taxon>
        <taxon>Lachnospirales</taxon>
        <taxon>Lachnospiraceae</taxon>
        <taxon>Roseburia</taxon>
    </lineage>
</organism>
<dbReference type="Pfam" id="PF13780">
    <property type="entry name" value="DUF4176"/>
    <property type="match status" value="1"/>
</dbReference>
<dbReference type="InterPro" id="IPR025233">
    <property type="entry name" value="DUF4176"/>
</dbReference>
<name>A0ABT2SHY8_9FIRM</name>
<evidence type="ECO:0000313" key="1">
    <source>
        <dbReference type="EMBL" id="MCU6718288.1"/>
    </source>
</evidence>
<dbReference type="EMBL" id="JAOQKI010000034">
    <property type="protein sequence ID" value="MCU6718288.1"/>
    <property type="molecule type" value="Genomic_DNA"/>
</dbReference>
<keyword evidence="2" id="KW-1185">Reference proteome</keyword>
<evidence type="ECO:0000313" key="2">
    <source>
        <dbReference type="Proteomes" id="UP001209666"/>
    </source>
</evidence>
<dbReference type="Proteomes" id="UP001209666">
    <property type="component" value="Unassembled WGS sequence"/>
</dbReference>